<dbReference type="EMBL" id="BART01037314">
    <property type="protein sequence ID" value="GAH06634.1"/>
    <property type="molecule type" value="Genomic_DNA"/>
</dbReference>
<protein>
    <submittedName>
        <fullName evidence="1">Uncharacterized protein</fullName>
    </submittedName>
</protein>
<proteinExistence type="predicted"/>
<dbReference type="AlphaFoldDB" id="X1DNR8"/>
<gene>
    <name evidence="1" type="ORF">S01H4_62491</name>
</gene>
<organism evidence="1">
    <name type="scientific">marine sediment metagenome</name>
    <dbReference type="NCBI Taxonomy" id="412755"/>
    <lineage>
        <taxon>unclassified sequences</taxon>
        <taxon>metagenomes</taxon>
        <taxon>ecological metagenomes</taxon>
    </lineage>
</organism>
<name>X1DNR8_9ZZZZ</name>
<sequence>MTEEIKELWVTNFDNMENQRSDAITKECVGTFIAGEHLTAHGKADKYIKSMKPINHYLGWNGIIYPKFEIITRYAQ</sequence>
<evidence type="ECO:0000313" key="1">
    <source>
        <dbReference type="EMBL" id="GAH06634.1"/>
    </source>
</evidence>
<comment type="caution">
    <text evidence="1">The sequence shown here is derived from an EMBL/GenBank/DDBJ whole genome shotgun (WGS) entry which is preliminary data.</text>
</comment>
<reference evidence="1" key="1">
    <citation type="journal article" date="2014" name="Front. Microbiol.">
        <title>High frequency of phylogenetically diverse reductive dehalogenase-homologous genes in deep subseafloor sedimentary metagenomes.</title>
        <authorList>
            <person name="Kawai M."/>
            <person name="Futagami T."/>
            <person name="Toyoda A."/>
            <person name="Takaki Y."/>
            <person name="Nishi S."/>
            <person name="Hori S."/>
            <person name="Arai W."/>
            <person name="Tsubouchi T."/>
            <person name="Morono Y."/>
            <person name="Uchiyama I."/>
            <person name="Ito T."/>
            <person name="Fujiyama A."/>
            <person name="Inagaki F."/>
            <person name="Takami H."/>
        </authorList>
    </citation>
    <scope>NUCLEOTIDE SEQUENCE</scope>
    <source>
        <strain evidence="1">Expedition CK06-06</strain>
    </source>
</reference>
<accession>X1DNR8</accession>